<evidence type="ECO:0000313" key="4">
    <source>
        <dbReference type="Proteomes" id="UP000019482"/>
    </source>
</evidence>
<feature type="coiled-coil region" evidence="2">
    <location>
        <begin position="43"/>
        <end position="77"/>
    </location>
</feature>
<keyword evidence="2" id="KW-0175">Coiled coil</keyword>
<sequence length="241" mass="27145">MHRFRAQLSVALVCGILGFMVAYQFKVLMNQESTLNLTTNNNNTDITVEIEQYKKEKEQLEKKVDDLQSKVKTYEDAAANKSTATKNLVDELDNSRMLTGDVDVKGQGIVIYINPNNKMFGSNLTGTSDTITDKNLVYIVNELRFAGAEAISINDMRIVSETGIRTAGSYILINDEKISPSSRIVIQAIGDKNLLYGDMSFPEVFADFKDIADIKYEKSDNISIKKYNKTYKFEYAKPVKD</sequence>
<proteinExistence type="inferred from homology"/>
<dbReference type="OrthoDB" id="9776196at2"/>
<evidence type="ECO:0000313" key="3">
    <source>
        <dbReference type="EMBL" id="CDL89962.1"/>
    </source>
</evidence>
<name>W6NDA1_CLOTY</name>
<dbReference type="AlphaFoldDB" id="W6NDA1"/>
<reference evidence="3 4" key="1">
    <citation type="journal article" date="2015" name="Genome Announc.">
        <title>Draft Genome Sequence of Clostridium tyrobutyricum Strain DIVETGP, Isolated from Cow's Milk for Grana Padano Production.</title>
        <authorList>
            <person name="Soggiu A."/>
            <person name="Piras C."/>
            <person name="Gaiarsa S."/>
            <person name="Sassera D."/>
            <person name="Roncada P."/>
            <person name="Bendixen E."/>
            <person name="Brasca M."/>
            <person name="Bonizzi L."/>
        </authorList>
    </citation>
    <scope>NUCLEOTIDE SEQUENCE [LARGE SCALE GENOMIC DNA]</scope>
    <source>
        <strain evidence="3 4">DIVETGP</strain>
    </source>
</reference>
<dbReference type="EMBL" id="CBXI010000003">
    <property type="protein sequence ID" value="CDL89962.1"/>
    <property type="molecule type" value="Genomic_DNA"/>
</dbReference>
<dbReference type="RefSeq" id="WP_017750799.1">
    <property type="nucleotide sequence ID" value="NZ_CBXI010000003.1"/>
</dbReference>
<dbReference type="Pfam" id="PF05949">
    <property type="entry name" value="DUF881"/>
    <property type="match status" value="1"/>
</dbReference>
<dbReference type="PANTHER" id="PTHR37313">
    <property type="entry name" value="UPF0749 PROTEIN RV1825"/>
    <property type="match status" value="1"/>
</dbReference>
<comment type="similarity">
    <text evidence="1">Belongs to the UPF0749 family.</text>
</comment>
<keyword evidence="4" id="KW-1185">Reference proteome</keyword>
<organism evidence="3 4">
    <name type="scientific">Clostridium tyrobutyricum DIVETGP</name>
    <dbReference type="NCBI Taxonomy" id="1408889"/>
    <lineage>
        <taxon>Bacteria</taxon>
        <taxon>Bacillati</taxon>
        <taxon>Bacillota</taxon>
        <taxon>Clostridia</taxon>
        <taxon>Eubacteriales</taxon>
        <taxon>Clostridiaceae</taxon>
        <taxon>Clostridium</taxon>
    </lineage>
</organism>
<evidence type="ECO:0000256" key="2">
    <source>
        <dbReference type="SAM" id="Coils"/>
    </source>
</evidence>
<dbReference type="Gene3D" id="3.30.70.1880">
    <property type="entry name" value="Protein of unknown function DUF881"/>
    <property type="match status" value="1"/>
</dbReference>
<evidence type="ECO:0000256" key="1">
    <source>
        <dbReference type="ARBA" id="ARBA00009108"/>
    </source>
</evidence>
<comment type="caution">
    <text evidence="3">The sequence shown here is derived from an EMBL/GenBank/DDBJ whole genome shotgun (WGS) entry which is preliminary data.</text>
</comment>
<dbReference type="InterPro" id="IPR010273">
    <property type="entry name" value="DUF881"/>
</dbReference>
<dbReference type="Proteomes" id="UP000019482">
    <property type="component" value="Unassembled WGS sequence"/>
</dbReference>
<gene>
    <name evidence="3" type="ORF">CTDIVETGP_0032</name>
</gene>
<accession>W6NDA1</accession>
<dbReference type="GeneID" id="29420513"/>
<dbReference type="PANTHER" id="PTHR37313:SF2">
    <property type="entry name" value="UPF0749 PROTEIN YLXX"/>
    <property type="match status" value="1"/>
</dbReference>
<protein>
    <submittedName>
        <fullName evidence="3">Division initiation protein</fullName>
    </submittedName>
</protein>